<evidence type="ECO:0000256" key="1">
    <source>
        <dbReference type="ARBA" id="ARBA00005801"/>
    </source>
</evidence>
<feature type="transmembrane region" description="Helical" evidence="2">
    <location>
        <begin position="18"/>
        <end position="36"/>
    </location>
</feature>
<comment type="similarity">
    <text evidence="1">Belongs to the peptidase A24 family.</text>
</comment>
<evidence type="ECO:0000313" key="5">
    <source>
        <dbReference type="Proteomes" id="UP001500037"/>
    </source>
</evidence>
<feature type="transmembrane region" description="Helical" evidence="2">
    <location>
        <begin position="43"/>
        <end position="61"/>
    </location>
</feature>
<evidence type="ECO:0000256" key="2">
    <source>
        <dbReference type="SAM" id="Phobius"/>
    </source>
</evidence>
<protein>
    <recommendedName>
        <fullName evidence="3">Prepilin type IV endopeptidase peptidase domain-containing protein</fullName>
    </recommendedName>
</protein>
<evidence type="ECO:0000259" key="3">
    <source>
        <dbReference type="Pfam" id="PF01478"/>
    </source>
</evidence>
<dbReference type="Gene3D" id="1.20.120.1220">
    <property type="match status" value="1"/>
</dbReference>
<reference evidence="5" key="1">
    <citation type="journal article" date="2019" name="Int. J. Syst. Evol. Microbiol.">
        <title>The Global Catalogue of Microorganisms (GCM) 10K type strain sequencing project: providing services to taxonomists for standard genome sequencing and annotation.</title>
        <authorList>
            <consortium name="The Broad Institute Genomics Platform"/>
            <consortium name="The Broad Institute Genome Sequencing Center for Infectious Disease"/>
            <person name="Wu L."/>
            <person name="Ma J."/>
        </authorList>
    </citation>
    <scope>NUCLEOTIDE SEQUENCE [LARGE SCALE GENOMIC DNA]</scope>
    <source>
        <strain evidence="5">JCM 13004</strain>
    </source>
</reference>
<keyword evidence="2" id="KW-0472">Membrane</keyword>
<feature type="domain" description="Prepilin type IV endopeptidase peptidase" evidence="3">
    <location>
        <begin position="22"/>
        <end position="130"/>
    </location>
</feature>
<evidence type="ECO:0000313" key="4">
    <source>
        <dbReference type="EMBL" id="GAA1219750.1"/>
    </source>
</evidence>
<dbReference type="PANTHER" id="PTHR30487">
    <property type="entry name" value="TYPE 4 PREPILIN-LIKE PROTEINS LEADER PEPTIDE-PROCESSING ENZYME"/>
    <property type="match status" value="1"/>
</dbReference>
<sequence>MLVGAAVGASASWPLGPLLVYVALLAVVLAFVDVAVHRLPDSLTLPLALGTAVLLTAAALLEDRPAVLTRCLLGAGALFLFYGLLALLGPMGLGDVKLAPTLGAVLAWYGWRTLVDGAFAGFLLAALWGLALLLTGRAKARDPLPFGPCMLLGALLALLTTT</sequence>
<dbReference type="PANTHER" id="PTHR30487:SF0">
    <property type="entry name" value="PREPILIN LEADER PEPTIDASE_N-METHYLTRANSFERASE-RELATED"/>
    <property type="match status" value="1"/>
</dbReference>
<organism evidence="4 5">
    <name type="scientific">Kitasatospora nipponensis</name>
    <dbReference type="NCBI Taxonomy" id="258049"/>
    <lineage>
        <taxon>Bacteria</taxon>
        <taxon>Bacillati</taxon>
        <taxon>Actinomycetota</taxon>
        <taxon>Actinomycetes</taxon>
        <taxon>Kitasatosporales</taxon>
        <taxon>Streptomycetaceae</taxon>
        <taxon>Kitasatospora</taxon>
    </lineage>
</organism>
<dbReference type="InterPro" id="IPR000045">
    <property type="entry name" value="Prepilin_IV_endopep_pep"/>
</dbReference>
<name>A0ABP4GCZ1_9ACTN</name>
<accession>A0ABP4GCZ1</accession>
<feature type="transmembrane region" description="Helical" evidence="2">
    <location>
        <begin position="117"/>
        <end position="136"/>
    </location>
</feature>
<dbReference type="Proteomes" id="UP001500037">
    <property type="component" value="Unassembled WGS sequence"/>
</dbReference>
<keyword evidence="2" id="KW-1133">Transmembrane helix</keyword>
<dbReference type="EMBL" id="BAAALF010000006">
    <property type="protein sequence ID" value="GAA1219750.1"/>
    <property type="molecule type" value="Genomic_DNA"/>
</dbReference>
<proteinExistence type="inferred from homology"/>
<feature type="transmembrane region" description="Helical" evidence="2">
    <location>
        <begin position="67"/>
        <end position="88"/>
    </location>
</feature>
<comment type="caution">
    <text evidence="4">The sequence shown here is derived from an EMBL/GenBank/DDBJ whole genome shotgun (WGS) entry which is preliminary data.</text>
</comment>
<keyword evidence="5" id="KW-1185">Reference proteome</keyword>
<keyword evidence="2" id="KW-0812">Transmembrane</keyword>
<dbReference type="InterPro" id="IPR050882">
    <property type="entry name" value="Prepilin_peptidase/N-MTase"/>
</dbReference>
<dbReference type="Pfam" id="PF01478">
    <property type="entry name" value="Peptidase_A24"/>
    <property type="match status" value="1"/>
</dbReference>
<feature type="transmembrane region" description="Helical" evidence="2">
    <location>
        <begin position="143"/>
        <end position="161"/>
    </location>
</feature>
<gene>
    <name evidence="4" type="ORF">GCM10009665_07280</name>
</gene>